<proteinExistence type="predicted"/>
<name>A0A2I0IDE9_PUNGR</name>
<organism evidence="2 3">
    <name type="scientific">Punica granatum</name>
    <name type="common">Pomegranate</name>
    <dbReference type="NCBI Taxonomy" id="22663"/>
    <lineage>
        <taxon>Eukaryota</taxon>
        <taxon>Viridiplantae</taxon>
        <taxon>Streptophyta</taxon>
        <taxon>Embryophyta</taxon>
        <taxon>Tracheophyta</taxon>
        <taxon>Spermatophyta</taxon>
        <taxon>Magnoliopsida</taxon>
        <taxon>eudicotyledons</taxon>
        <taxon>Gunneridae</taxon>
        <taxon>Pentapetalae</taxon>
        <taxon>rosids</taxon>
        <taxon>malvids</taxon>
        <taxon>Myrtales</taxon>
        <taxon>Lythraceae</taxon>
        <taxon>Punica</taxon>
    </lineage>
</organism>
<protein>
    <submittedName>
        <fullName evidence="2">Uncharacterized protein</fullName>
    </submittedName>
</protein>
<reference evidence="2 3" key="1">
    <citation type="submission" date="2017-11" db="EMBL/GenBank/DDBJ databases">
        <title>De-novo sequencing of pomegranate (Punica granatum L.) genome.</title>
        <authorList>
            <person name="Akparov Z."/>
            <person name="Amiraslanov A."/>
            <person name="Hajiyeva S."/>
            <person name="Abbasov M."/>
            <person name="Kaur K."/>
            <person name="Hamwieh A."/>
            <person name="Solovyev V."/>
            <person name="Salamov A."/>
            <person name="Braich B."/>
            <person name="Kosarev P."/>
            <person name="Mahmoud A."/>
            <person name="Hajiyev E."/>
            <person name="Babayeva S."/>
            <person name="Izzatullayeva V."/>
            <person name="Mammadov A."/>
            <person name="Mammadov A."/>
            <person name="Sharifova S."/>
            <person name="Ojaghi J."/>
            <person name="Eynullazada K."/>
            <person name="Bayramov B."/>
            <person name="Abdulazimova A."/>
            <person name="Shahmuradov I."/>
        </authorList>
    </citation>
    <scope>NUCLEOTIDE SEQUENCE [LARGE SCALE GENOMIC DNA]</scope>
    <source>
        <strain evidence="3">cv. AG2017</strain>
        <tissue evidence="2">Leaf</tissue>
    </source>
</reference>
<dbReference type="Proteomes" id="UP000233551">
    <property type="component" value="Unassembled WGS sequence"/>
</dbReference>
<keyword evidence="3" id="KW-1185">Reference proteome</keyword>
<dbReference type="InterPro" id="IPR029058">
    <property type="entry name" value="AB_hydrolase_fold"/>
</dbReference>
<dbReference type="EMBL" id="PGOL01003324">
    <property type="protein sequence ID" value="PKI41690.1"/>
    <property type="molecule type" value="Genomic_DNA"/>
</dbReference>
<evidence type="ECO:0000256" key="1">
    <source>
        <dbReference type="SAM" id="MobiDB-lite"/>
    </source>
</evidence>
<dbReference type="AlphaFoldDB" id="A0A2I0IDE9"/>
<evidence type="ECO:0000313" key="3">
    <source>
        <dbReference type="Proteomes" id="UP000233551"/>
    </source>
</evidence>
<gene>
    <name evidence="2" type="ORF">CRG98_037892</name>
</gene>
<evidence type="ECO:0000313" key="2">
    <source>
        <dbReference type="EMBL" id="PKI41690.1"/>
    </source>
</evidence>
<dbReference type="SUPFAM" id="SSF53474">
    <property type="entry name" value="alpha/beta-Hydrolases"/>
    <property type="match status" value="1"/>
</dbReference>
<comment type="caution">
    <text evidence="2">The sequence shown here is derived from an EMBL/GenBank/DDBJ whole genome shotgun (WGS) entry which is preliminary data.</text>
</comment>
<dbReference type="STRING" id="22663.A0A2I0IDE9"/>
<sequence length="139" mass="15336">MGNNILDALHVQVVGSGQRFLVFAHGFGTDQSAWQRILPFFVPHYRVPPRRHDHRGDAQHRGTPSPPQRPEPARPSPPASPLQVIHRLPLAVAVAAAKAVQWWDPLLTTGQSMLTRGEYFVDTGRDIIVVDVIRTGGKG</sequence>
<accession>A0A2I0IDE9</accession>
<feature type="region of interest" description="Disordered" evidence="1">
    <location>
        <begin position="46"/>
        <end position="81"/>
    </location>
</feature>
<dbReference type="Gene3D" id="3.40.50.1820">
    <property type="entry name" value="alpha/beta hydrolase"/>
    <property type="match status" value="1"/>
</dbReference>
<feature type="compositionally biased region" description="Pro residues" evidence="1">
    <location>
        <begin position="64"/>
        <end position="80"/>
    </location>
</feature>